<evidence type="ECO:0000256" key="1">
    <source>
        <dbReference type="SAM" id="MobiDB-lite"/>
    </source>
</evidence>
<accession>A0A5N6U258</accession>
<organism evidence="2 3">
    <name type="scientific">Aspergillus avenaceus</name>
    <dbReference type="NCBI Taxonomy" id="36643"/>
    <lineage>
        <taxon>Eukaryota</taxon>
        <taxon>Fungi</taxon>
        <taxon>Dikarya</taxon>
        <taxon>Ascomycota</taxon>
        <taxon>Pezizomycotina</taxon>
        <taxon>Eurotiomycetes</taxon>
        <taxon>Eurotiomycetidae</taxon>
        <taxon>Eurotiales</taxon>
        <taxon>Aspergillaceae</taxon>
        <taxon>Aspergillus</taxon>
        <taxon>Aspergillus subgen. Circumdati</taxon>
    </lineage>
</organism>
<name>A0A5N6U258_ASPAV</name>
<dbReference type="AlphaFoldDB" id="A0A5N6U258"/>
<feature type="region of interest" description="Disordered" evidence="1">
    <location>
        <begin position="77"/>
        <end position="137"/>
    </location>
</feature>
<dbReference type="OrthoDB" id="444265at2759"/>
<sequence>MSFLTRFTPLTARLGSVRATAAPALVVGARSISATAGLQKGPVEATKDTLKKADRAVSDAAVEGIKKGEQAADAIKGTANKDSGELKGQASELAGQGKGKAEEALGSAKGKAEETLGEAKGKAQEAKGKAKEKAGNL</sequence>
<feature type="compositionally biased region" description="Basic and acidic residues" evidence="1">
    <location>
        <begin position="110"/>
        <end position="137"/>
    </location>
</feature>
<evidence type="ECO:0000313" key="2">
    <source>
        <dbReference type="EMBL" id="KAE8152685.1"/>
    </source>
</evidence>
<gene>
    <name evidence="2" type="ORF">BDV25DRAFT_57412</name>
</gene>
<dbReference type="Proteomes" id="UP000325780">
    <property type="component" value="Unassembled WGS sequence"/>
</dbReference>
<reference evidence="2 3" key="1">
    <citation type="submission" date="2019-04" db="EMBL/GenBank/DDBJ databases">
        <title>Friends and foes A comparative genomics study of 23 Aspergillus species from section Flavi.</title>
        <authorList>
            <consortium name="DOE Joint Genome Institute"/>
            <person name="Kjaerbolling I."/>
            <person name="Vesth T."/>
            <person name="Frisvad J.C."/>
            <person name="Nybo J.L."/>
            <person name="Theobald S."/>
            <person name="Kildgaard S."/>
            <person name="Isbrandt T."/>
            <person name="Kuo A."/>
            <person name="Sato A."/>
            <person name="Lyhne E.K."/>
            <person name="Kogle M.E."/>
            <person name="Wiebenga A."/>
            <person name="Kun R.S."/>
            <person name="Lubbers R.J."/>
            <person name="Makela M.R."/>
            <person name="Barry K."/>
            <person name="Chovatia M."/>
            <person name="Clum A."/>
            <person name="Daum C."/>
            <person name="Haridas S."/>
            <person name="He G."/>
            <person name="LaButti K."/>
            <person name="Lipzen A."/>
            <person name="Mondo S."/>
            <person name="Riley R."/>
            <person name="Salamov A."/>
            <person name="Simmons B.A."/>
            <person name="Magnuson J.K."/>
            <person name="Henrissat B."/>
            <person name="Mortensen U.H."/>
            <person name="Larsen T.O."/>
            <person name="Devries R.P."/>
            <person name="Grigoriev I.V."/>
            <person name="Machida M."/>
            <person name="Baker S.E."/>
            <person name="Andersen M.R."/>
        </authorList>
    </citation>
    <scope>NUCLEOTIDE SEQUENCE [LARGE SCALE GENOMIC DNA]</scope>
    <source>
        <strain evidence="2 3">IBT 18842</strain>
    </source>
</reference>
<dbReference type="EMBL" id="ML742049">
    <property type="protein sequence ID" value="KAE8152685.1"/>
    <property type="molecule type" value="Genomic_DNA"/>
</dbReference>
<keyword evidence="3" id="KW-1185">Reference proteome</keyword>
<protein>
    <recommendedName>
        <fullName evidence="4">LEA domain protein</fullName>
    </recommendedName>
</protein>
<evidence type="ECO:0008006" key="4">
    <source>
        <dbReference type="Google" id="ProtNLM"/>
    </source>
</evidence>
<proteinExistence type="predicted"/>
<evidence type="ECO:0000313" key="3">
    <source>
        <dbReference type="Proteomes" id="UP000325780"/>
    </source>
</evidence>